<dbReference type="GO" id="GO:0017178">
    <property type="term" value="F:diphthine-ammonia ligase activity"/>
    <property type="evidence" value="ECO:0007669"/>
    <property type="project" value="UniProtKB-EC"/>
</dbReference>
<reference evidence="7" key="1">
    <citation type="submission" date="2021-03" db="EMBL/GenBank/DDBJ databases">
        <authorList>
            <person name="Tagirdzhanova G."/>
        </authorList>
    </citation>
    <scope>NUCLEOTIDE SEQUENCE</scope>
</reference>
<dbReference type="Proteomes" id="UP000664169">
    <property type="component" value="Unassembled WGS sequence"/>
</dbReference>
<evidence type="ECO:0000313" key="7">
    <source>
        <dbReference type="EMBL" id="CAF9923460.1"/>
    </source>
</evidence>
<evidence type="ECO:0000256" key="4">
    <source>
        <dbReference type="ARBA" id="ARBA00031552"/>
    </source>
</evidence>
<dbReference type="OrthoDB" id="686384at2759"/>
<dbReference type="InterPro" id="IPR035959">
    <property type="entry name" value="RutC-like_sf"/>
</dbReference>
<dbReference type="PANTHER" id="PTHR12196">
    <property type="entry name" value="DOMAIN OF UNKNOWN FUNCTION 71 DUF71 -CONTAINING PROTEIN"/>
    <property type="match status" value="1"/>
</dbReference>
<dbReference type="PANTHER" id="PTHR12196:SF2">
    <property type="entry name" value="DIPHTHINE--AMMONIA LIGASE"/>
    <property type="match status" value="1"/>
</dbReference>
<evidence type="ECO:0000256" key="2">
    <source>
        <dbReference type="ARBA" id="ARBA00018426"/>
    </source>
</evidence>
<evidence type="ECO:0000313" key="8">
    <source>
        <dbReference type="Proteomes" id="UP000664169"/>
    </source>
</evidence>
<gene>
    <name evidence="7" type="ORF">GOMPHAMPRED_002845</name>
</gene>
<dbReference type="CDD" id="cd06156">
    <property type="entry name" value="eu_AANH_C_2"/>
    <property type="match status" value="1"/>
</dbReference>
<accession>A0A8H3FGX0</accession>
<dbReference type="CDD" id="cd01994">
    <property type="entry name" value="AANH_PF0828-like"/>
    <property type="match status" value="1"/>
</dbReference>
<dbReference type="EC" id="6.3.1.14" evidence="1"/>
<dbReference type="EMBL" id="CAJPDQ010000019">
    <property type="protein sequence ID" value="CAF9923460.1"/>
    <property type="molecule type" value="Genomic_DNA"/>
</dbReference>
<dbReference type="Pfam" id="PF01902">
    <property type="entry name" value="Diphthami_syn_2"/>
    <property type="match status" value="1"/>
</dbReference>
<dbReference type="InterPro" id="IPR002761">
    <property type="entry name" value="Diphthami_syn_dom"/>
</dbReference>
<dbReference type="NCBIfam" id="TIGR00290">
    <property type="entry name" value="MJ0570_dom"/>
    <property type="match status" value="1"/>
</dbReference>
<comment type="catalytic activity">
    <reaction evidence="5">
        <text>diphthine-[translation elongation factor 2] + NH4(+) + ATP = diphthamide-[translation elongation factor 2] + AMP + diphosphate + H(+)</text>
        <dbReference type="Rhea" id="RHEA:19753"/>
        <dbReference type="Rhea" id="RHEA-COMP:10172"/>
        <dbReference type="Rhea" id="RHEA-COMP:10174"/>
        <dbReference type="ChEBI" id="CHEBI:15378"/>
        <dbReference type="ChEBI" id="CHEBI:16692"/>
        <dbReference type="ChEBI" id="CHEBI:28938"/>
        <dbReference type="ChEBI" id="CHEBI:30616"/>
        <dbReference type="ChEBI" id="CHEBI:33019"/>
        <dbReference type="ChEBI" id="CHEBI:82696"/>
        <dbReference type="ChEBI" id="CHEBI:456215"/>
        <dbReference type="EC" id="6.3.1.14"/>
    </reaction>
</comment>
<dbReference type="InterPro" id="IPR014729">
    <property type="entry name" value="Rossmann-like_a/b/a_fold"/>
</dbReference>
<evidence type="ECO:0000259" key="6">
    <source>
        <dbReference type="Pfam" id="PF01902"/>
    </source>
</evidence>
<dbReference type="CDD" id="cd06155">
    <property type="entry name" value="eu_AANH_C_1"/>
    <property type="match status" value="1"/>
</dbReference>
<feature type="domain" description="Diphthamide synthase" evidence="6">
    <location>
        <begin position="9"/>
        <end position="259"/>
    </location>
</feature>
<evidence type="ECO:0000256" key="5">
    <source>
        <dbReference type="ARBA" id="ARBA00048108"/>
    </source>
</evidence>
<dbReference type="InterPro" id="IPR030662">
    <property type="entry name" value="DPH6/MJ0570"/>
</dbReference>
<evidence type="ECO:0000256" key="3">
    <source>
        <dbReference type="ARBA" id="ARBA00029814"/>
    </source>
</evidence>
<sequence>MTSQGPNLKVIALISGGKDSFLSILQCQKLGHEIIALANLYPPQYQTSSDEDLNSHLYQTAGHTVIPLYEQALAIPLYRREIRGKASRLEREYDASYLSTDQDSQLDETEDLFALLQDVLRRHPTANAVCSGAILSNYQRTRVEDVCLRLDLKSLAYLWQMSLPLPSTSDDSSLTEKASALLDYFAAVGFDARIVKVASGGLDESYLWQSLLDVRVRQRIKNAMRKFGGSVVGEGGEFETLVLSGPRALFKGEIIVNEDSCHVRHDQGGEAWLNIDISKTQIKQHDTGELSSHVVQRHVKDTALVSPISHNSSFVKVPFPVQSEHFSQQVDFSNWAWESHIIRHGKLLLLNSIHSGVQTQAREQEMQLIMDSMKYILAKEGLTSAHLIFTTIILRNMDDFEKVNTIYKTAFTRPLPPARVTVAAGKQMPPGTSILLSCIACRDIQDLGDGIHVQSISYWAPANIGPYSQAVSIPVSDGDNRAKLVFIAGQIPLVPETMLPAKYKDDAKLEEFEQQATLALRHARRIGSAMDVCWFSHAIAFVCSDANIQAFERARIAYNIWKKMHEQLYIEEDSSEELEATEGPDLWDIEYGAQGSFVGVADDLRSVPSAEALRSKQPGVKTPGFLAVHIDRLPRNASIEWQTVGFSSGTVDVKKENSCTTSCELFRNNATSSCISTTVIAVPLTDQQDRHNEPGRIVTVYGSAMSLSNVDTTSASKVPCHRVWGPIGGELVELSHGIVEQWVSAVG</sequence>
<evidence type="ECO:0000256" key="1">
    <source>
        <dbReference type="ARBA" id="ARBA00012089"/>
    </source>
</evidence>
<dbReference type="SUPFAM" id="SSF52402">
    <property type="entry name" value="Adenine nucleotide alpha hydrolases-like"/>
    <property type="match status" value="1"/>
</dbReference>
<dbReference type="InterPro" id="IPR006175">
    <property type="entry name" value="YjgF/YER057c/UK114"/>
</dbReference>
<dbReference type="FunFam" id="3.40.50.620:FF:000145">
    <property type="entry name" value="ATP-binding domain containing protein"/>
    <property type="match status" value="1"/>
</dbReference>
<protein>
    <recommendedName>
        <fullName evidence="2">Diphthine--ammonia ligase</fullName>
        <ecNumber evidence="1">6.3.1.14</ecNumber>
    </recommendedName>
    <alternativeName>
        <fullName evidence="3">Diphthamide synthase</fullName>
    </alternativeName>
    <alternativeName>
        <fullName evidence="4">Diphthamide synthetase</fullName>
    </alternativeName>
</protein>
<dbReference type="Gene3D" id="3.40.50.620">
    <property type="entry name" value="HUPs"/>
    <property type="match status" value="1"/>
</dbReference>
<keyword evidence="8" id="KW-1185">Reference proteome</keyword>
<comment type="caution">
    <text evidence="7">The sequence shown here is derived from an EMBL/GenBank/DDBJ whole genome shotgun (WGS) entry which is preliminary data.</text>
</comment>
<dbReference type="Gene3D" id="3.90.1490.10">
    <property type="entry name" value="putative n-type atp pyrophosphatase, domain 2"/>
    <property type="match status" value="1"/>
</dbReference>
<dbReference type="GO" id="GO:0017183">
    <property type="term" value="P:protein histidyl modification to diphthamide"/>
    <property type="evidence" value="ECO:0007669"/>
    <property type="project" value="TreeGrafter"/>
</dbReference>
<dbReference type="AlphaFoldDB" id="A0A8H3FGX0"/>
<dbReference type="Pfam" id="PF01042">
    <property type="entry name" value="Ribonuc_L-PSP"/>
    <property type="match status" value="1"/>
</dbReference>
<name>A0A8H3FGX0_9LECA</name>
<dbReference type="SUPFAM" id="SSF55298">
    <property type="entry name" value="YjgF-like"/>
    <property type="match status" value="2"/>
</dbReference>
<dbReference type="Gene3D" id="3.30.1330.40">
    <property type="entry name" value="RutC-like"/>
    <property type="match status" value="2"/>
</dbReference>
<proteinExistence type="predicted"/>
<organism evidence="7 8">
    <name type="scientific">Gomphillus americanus</name>
    <dbReference type="NCBI Taxonomy" id="1940652"/>
    <lineage>
        <taxon>Eukaryota</taxon>
        <taxon>Fungi</taxon>
        <taxon>Dikarya</taxon>
        <taxon>Ascomycota</taxon>
        <taxon>Pezizomycotina</taxon>
        <taxon>Lecanoromycetes</taxon>
        <taxon>OSLEUM clade</taxon>
        <taxon>Ostropomycetidae</taxon>
        <taxon>Ostropales</taxon>
        <taxon>Graphidaceae</taxon>
        <taxon>Gomphilloideae</taxon>
        <taxon>Gomphillus</taxon>
    </lineage>
</organism>